<reference evidence="10" key="2">
    <citation type="journal article" date="2022" name="Res Sq">
        <title>Comparative Genomics Reveals Insights into the Divergent Evolution of Astigmatic Mites and Household Pest Adaptations.</title>
        <authorList>
            <person name="Xiong Q."/>
            <person name="Wan A.T.-Y."/>
            <person name="Liu X.-Y."/>
            <person name="Fung C.S.-H."/>
            <person name="Xiao X."/>
            <person name="Malainual N."/>
            <person name="Hou J."/>
            <person name="Wang L."/>
            <person name="Wang M."/>
            <person name="Yang K."/>
            <person name="Cui Y."/>
            <person name="Leung E."/>
            <person name="Nong W."/>
            <person name="Shin S.-K."/>
            <person name="Au S."/>
            <person name="Jeong K.Y."/>
            <person name="Chew F.T."/>
            <person name="Hui J."/>
            <person name="Leung T.F."/>
            <person name="Tungtrongchitr A."/>
            <person name="Zhong N."/>
            <person name="Liu Z."/>
            <person name="Tsui S."/>
        </authorList>
    </citation>
    <scope>NUCLEOTIDE SEQUENCE</scope>
    <source>
        <strain evidence="10">Derf</strain>
        <tissue evidence="10">Whole organism</tissue>
    </source>
</reference>
<feature type="active site" description="Nucleophile" evidence="7">
    <location>
        <position position="424"/>
    </location>
</feature>
<keyword evidence="6" id="KW-1202">Platelet aggregation activating toxin</keyword>
<organism evidence="10 11">
    <name type="scientific">Dermatophagoides farinae</name>
    <name type="common">American house dust mite</name>
    <dbReference type="NCBI Taxonomy" id="6954"/>
    <lineage>
        <taxon>Eukaryota</taxon>
        <taxon>Metazoa</taxon>
        <taxon>Ecdysozoa</taxon>
        <taxon>Arthropoda</taxon>
        <taxon>Chelicerata</taxon>
        <taxon>Arachnida</taxon>
        <taxon>Acari</taxon>
        <taxon>Acariformes</taxon>
        <taxon>Sarcoptiformes</taxon>
        <taxon>Astigmata</taxon>
        <taxon>Psoroptidia</taxon>
        <taxon>Analgoidea</taxon>
        <taxon>Pyroglyphidae</taxon>
        <taxon>Dermatophagoidinae</taxon>
        <taxon>Dermatophagoides</taxon>
    </lineage>
</organism>
<keyword evidence="4" id="KW-0325">Glycoprotein</keyword>
<evidence type="ECO:0000313" key="10">
    <source>
        <dbReference type="EMBL" id="KAH9497727.1"/>
    </source>
</evidence>
<dbReference type="InterPro" id="IPR029055">
    <property type="entry name" value="Ntn_hydrolases_N"/>
</dbReference>
<keyword evidence="9" id="KW-0812">Transmembrane</keyword>
<keyword evidence="5" id="KW-0012">Acyltransferase</keyword>
<evidence type="ECO:0000313" key="11">
    <source>
        <dbReference type="Proteomes" id="UP000790347"/>
    </source>
</evidence>
<name>A0A922HMU1_DERFA</name>
<dbReference type="InterPro" id="IPR043138">
    <property type="entry name" value="GGT_lsub"/>
</dbReference>
<dbReference type="GO" id="GO:0006751">
    <property type="term" value="P:glutathione catabolic process"/>
    <property type="evidence" value="ECO:0007669"/>
    <property type="project" value="InterPro"/>
</dbReference>
<evidence type="ECO:0000256" key="2">
    <source>
        <dbReference type="ARBA" id="ARBA00022679"/>
    </source>
</evidence>
<dbReference type="InterPro" id="IPR043137">
    <property type="entry name" value="GGT_ssub_C"/>
</dbReference>
<keyword evidence="2" id="KW-0808">Transferase</keyword>
<protein>
    <submittedName>
        <fullName evidence="10">Uncharacterized protein</fullName>
    </submittedName>
</protein>
<feature type="binding site" evidence="8">
    <location>
        <begin position="442"/>
        <end position="444"/>
    </location>
    <ligand>
        <name>L-glutamate</name>
        <dbReference type="ChEBI" id="CHEBI:29985"/>
    </ligand>
</feature>
<dbReference type="PANTHER" id="PTHR11686:SF9">
    <property type="entry name" value="RE13973P"/>
    <property type="match status" value="1"/>
</dbReference>
<keyword evidence="1" id="KW-0645">Protease</keyword>
<keyword evidence="9" id="KW-0472">Membrane</keyword>
<dbReference type="GO" id="GO:0005886">
    <property type="term" value="C:plasma membrane"/>
    <property type="evidence" value="ECO:0007669"/>
    <property type="project" value="TreeGrafter"/>
</dbReference>
<evidence type="ECO:0000256" key="6">
    <source>
        <dbReference type="ARBA" id="ARBA00084097"/>
    </source>
</evidence>
<evidence type="ECO:0000256" key="8">
    <source>
        <dbReference type="PIRSR" id="PIRSR600101-2"/>
    </source>
</evidence>
<dbReference type="EMBL" id="ASGP02000007">
    <property type="protein sequence ID" value="KAH9497727.1"/>
    <property type="molecule type" value="Genomic_DNA"/>
</dbReference>
<evidence type="ECO:0000256" key="3">
    <source>
        <dbReference type="ARBA" id="ARBA00022801"/>
    </source>
</evidence>
<evidence type="ECO:0000256" key="7">
    <source>
        <dbReference type="PIRSR" id="PIRSR600101-1"/>
    </source>
</evidence>
<comment type="caution">
    <text evidence="10">The sequence shown here is derived from an EMBL/GenBank/DDBJ whole genome shotgun (WGS) entry which is preliminary data.</text>
</comment>
<feature type="binding site" evidence="8">
    <location>
        <position position="515"/>
    </location>
    <ligand>
        <name>L-glutamate</name>
        <dbReference type="ChEBI" id="CHEBI:29985"/>
    </ligand>
</feature>
<sequence>MQKTGWILITVGILTVIVVSTVLIVKKTSNKPNKPDCPYCPGSTSKLGELCTKSVVHSYTKYAVSTDSNVCANAGKEILDEDGNAVDAAIAVLLCMGVTIPESMGLGGGSMIIIYNKTSDYARFVNAREMAPAAAYRDMYNSTKSDAQYSSSALGLQAIGVPGELAGYWHMYRNYGSGNISWERLFKDAINFAENGFTVGNHLEEAMSQRRNFIMEHEHLKNVYVNPKTEDLYKHGEIFRQPQLAETLRNLSLAQDPHQYFYEEIAAKILYDLYEQNDFPNQKPILTAKDFASYEIIEEEAYSFDIKDGIKLHTNKLPGSGAVLSFILRIMLHPKFHHLYPNAKNDYNEAVLFYHRLMEAYKFAYSRRMHLGDDRFDNCTNVLSQLTSKDYIDKIVEKINDTTTYPSKSGFYDVDSFQELDHGTAHVSVLDKHGNAVAASTTVNLYFGSKVISPSTGLILNDQMDDFNTGKTNAFDLPPAFANTVAAGKRPLSSMSPSVFVDETGPRLIIGASGGSKITTAVALVSLRNLWMNDDIKLAIDSARVHHQLFPTNVENEACFPTNILDSLKEKNHQIKQIEDGDRGAIVMAISRLKNGTIRANSDWRKGGTIAGV</sequence>
<gene>
    <name evidence="10" type="ORF">DERF_013690</name>
</gene>
<dbReference type="AlphaFoldDB" id="A0A922HMU1"/>
<evidence type="ECO:0000256" key="1">
    <source>
        <dbReference type="ARBA" id="ARBA00022670"/>
    </source>
</evidence>
<dbReference type="GO" id="GO:0016746">
    <property type="term" value="F:acyltransferase activity"/>
    <property type="evidence" value="ECO:0007669"/>
    <property type="project" value="UniProtKB-KW"/>
</dbReference>
<dbReference type="GO" id="GO:0036374">
    <property type="term" value="F:glutathione hydrolase activity"/>
    <property type="evidence" value="ECO:0007669"/>
    <property type="project" value="InterPro"/>
</dbReference>
<dbReference type="FunFam" id="1.10.246.130:FF:000005">
    <property type="entry name" value="Gamma-glutamyltranspeptidase 1, putative"/>
    <property type="match status" value="1"/>
</dbReference>
<dbReference type="FunFam" id="3.60.20.40:FF:000001">
    <property type="entry name" value="Gamma-glutamyltranspeptidase 1"/>
    <property type="match status" value="1"/>
</dbReference>
<dbReference type="SUPFAM" id="SSF56235">
    <property type="entry name" value="N-terminal nucleophile aminohydrolases (Ntn hydrolases)"/>
    <property type="match status" value="1"/>
</dbReference>
<dbReference type="Gene3D" id="3.60.20.40">
    <property type="match status" value="1"/>
</dbReference>
<feature type="transmembrane region" description="Helical" evidence="9">
    <location>
        <begin position="6"/>
        <end position="25"/>
    </location>
</feature>
<dbReference type="Pfam" id="PF01019">
    <property type="entry name" value="G_glu_transpept"/>
    <property type="match status" value="1"/>
</dbReference>
<dbReference type="PANTHER" id="PTHR11686">
    <property type="entry name" value="GAMMA GLUTAMYL TRANSPEPTIDASE"/>
    <property type="match status" value="1"/>
</dbReference>
<dbReference type="GO" id="GO:0006508">
    <property type="term" value="P:proteolysis"/>
    <property type="evidence" value="ECO:0007669"/>
    <property type="project" value="UniProtKB-KW"/>
</dbReference>
<keyword evidence="6" id="KW-0800">Toxin</keyword>
<keyword evidence="11" id="KW-1185">Reference proteome</keyword>
<proteinExistence type="predicted"/>
<dbReference type="Proteomes" id="UP000790347">
    <property type="component" value="Unassembled WGS sequence"/>
</dbReference>
<feature type="binding site" evidence="8">
    <location>
        <position position="128"/>
    </location>
    <ligand>
        <name>L-glutamate</name>
        <dbReference type="ChEBI" id="CHEBI:29985"/>
    </ligand>
</feature>
<dbReference type="PRINTS" id="PR01210">
    <property type="entry name" value="GGTRANSPTASE"/>
</dbReference>
<feature type="binding site" evidence="8">
    <location>
        <begin position="493"/>
        <end position="494"/>
    </location>
    <ligand>
        <name>L-glutamate</name>
        <dbReference type="ChEBI" id="CHEBI:29985"/>
    </ligand>
</feature>
<evidence type="ECO:0000256" key="5">
    <source>
        <dbReference type="ARBA" id="ARBA00023315"/>
    </source>
</evidence>
<evidence type="ECO:0000256" key="9">
    <source>
        <dbReference type="SAM" id="Phobius"/>
    </source>
</evidence>
<keyword evidence="3" id="KW-0378">Hydrolase</keyword>
<accession>A0A922HMU1</accession>
<dbReference type="Gene3D" id="1.10.246.130">
    <property type="match status" value="1"/>
</dbReference>
<reference evidence="10" key="1">
    <citation type="submission" date="2013-05" db="EMBL/GenBank/DDBJ databases">
        <authorList>
            <person name="Yim A.K.Y."/>
            <person name="Chan T.F."/>
            <person name="Ji K.M."/>
            <person name="Liu X.Y."/>
            <person name="Zhou J.W."/>
            <person name="Li R.Q."/>
            <person name="Yang K.Y."/>
            <person name="Li J."/>
            <person name="Li M."/>
            <person name="Law P.T.W."/>
            <person name="Wu Y.L."/>
            <person name="Cai Z.L."/>
            <person name="Qin H."/>
            <person name="Bao Y."/>
            <person name="Leung R.K.K."/>
            <person name="Ng P.K.S."/>
            <person name="Zou J."/>
            <person name="Zhong X.J."/>
            <person name="Ran P.X."/>
            <person name="Zhong N.S."/>
            <person name="Liu Z.G."/>
            <person name="Tsui S.K.W."/>
        </authorList>
    </citation>
    <scope>NUCLEOTIDE SEQUENCE</scope>
    <source>
        <strain evidence="10">Derf</strain>
        <tissue evidence="10">Whole organism</tissue>
    </source>
</reference>
<feature type="binding site" evidence="8">
    <location>
        <position position="466"/>
    </location>
    <ligand>
        <name>L-glutamate</name>
        <dbReference type="ChEBI" id="CHEBI:29985"/>
    </ligand>
</feature>
<evidence type="ECO:0000256" key="4">
    <source>
        <dbReference type="ARBA" id="ARBA00023180"/>
    </source>
</evidence>
<dbReference type="InterPro" id="IPR000101">
    <property type="entry name" value="GGT_peptidase"/>
</dbReference>
<keyword evidence="6" id="KW-1199">Hemostasis impairing toxin</keyword>
<keyword evidence="9" id="KW-1133">Transmembrane helix</keyword>